<dbReference type="Pfam" id="PF22564">
    <property type="entry name" value="HAAS"/>
    <property type="match status" value="1"/>
</dbReference>
<dbReference type="Proteomes" id="UP000247523">
    <property type="component" value="Unassembled WGS sequence"/>
</dbReference>
<dbReference type="Proteomes" id="UP000216411">
    <property type="component" value="Unassembled WGS sequence"/>
</dbReference>
<dbReference type="AlphaFoldDB" id="A0A255IGR5"/>
<feature type="transmembrane region" description="Helical" evidence="1">
    <location>
        <begin position="78"/>
        <end position="108"/>
    </location>
</feature>
<keyword evidence="1" id="KW-1133">Transmembrane helix</keyword>
<name>A0A255IGR5_9FIRM</name>
<organism evidence="3 4">
    <name type="scientific">Lachnotalea glycerini</name>
    <dbReference type="NCBI Taxonomy" id="1763509"/>
    <lineage>
        <taxon>Bacteria</taxon>
        <taxon>Bacillati</taxon>
        <taxon>Bacillota</taxon>
        <taxon>Clostridia</taxon>
        <taxon>Lachnospirales</taxon>
        <taxon>Lachnospiraceae</taxon>
        <taxon>Lachnotalea</taxon>
    </lineage>
</organism>
<evidence type="ECO:0000313" key="2">
    <source>
        <dbReference type="EMBL" id="PXV89197.1"/>
    </source>
</evidence>
<feature type="transmembrane region" description="Helical" evidence="1">
    <location>
        <begin position="114"/>
        <end position="139"/>
    </location>
</feature>
<reference evidence="3 4" key="1">
    <citation type="journal article" date="2017" name="Genome Announc.">
        <title>Draft Genome Sequence of a Sporulating and Motile Strain of Lachnotalea glycerini Isolated from Water in Quebec City, Canada.</title>
        <authorList>
            <person name="Maheux A.F."/>
            <person name="Boudreau D.K."/>
            <person name="Berube E."/>
            <person name="Boissinot M."/>
            <person name="Raymond F."/>
            <person name="Brodeur S."/>
            <person name="Corbeil J."/>
            <person name="Isabel S."/>
            <person name="Omar R.F."/>
            <person name="Bergeron M.G."/>
        </authorList>
    </citation>
    <scope>NUCLEOTIDE SEQUENCE [LARGE SCALE GENOMIC DNA]</scope>
    <source>
        <strain evidence="3 4">CCRI-19302</strain>
    </source>
</reference>
<comment type="caution">
    <text evidence="3">The sequence shown here is derived from an EMBL/GenBank/DDBJ whole genome shotgun (WGS) entry which is preliminary data.</text>
</comment>
<protein>
    <submittedName>
        <fullName evidence="3">DUF1700 domain-containing protein</fullName>
    </submittedName>
    <submittedName>
        <fullName evidence="2">Putative membrane protein</fullName>
    </submittedName>
</protein>
<dbReference type="EMBL" id="NOKA02000015">
    <property type="protein sequence ID" value="RDY31457.1"/>
    <property type="molecule type" value="Genomic_DNA"/>
</dbReference>
<evidence type="ECO:0000313" key="5">
    <source>
        <dbReference type="Proteomes" id="UP000247523"/>
    </source>
</evidence>
<keyword evidence="1" id="KW-0472">Membrane</keyword>
<reference evidence="3" key="3">
    <citation type="submission" date="2018-07" db="EMBL/GenBank/DDBJ databases">
        <authorList>
            <person name="Quirk P.G."/>
            <person name="Krulwich T.A."/>
        </authorList>
    </citation>
    <scope>NUCLEOTIDE SEQUENCE</scope>
    <source>
        <strain evidence="3">CCRI-19302</strain>
    </source>
</reference>
<keyword evidence="4" id="KW-1185">Reference proteome</keyword>
<dbReference type="OrthoDB" id="9804829at2"/>
<reference evidence="2 5" key="2">
    <citation type="submission" date="2018-05" db="EMBL/GenBank/DDBJ databases">
        <title>Genomic Encyclopedia of Type Strains, Phase IV (KMG-IV): sequencing the most valuable type-strain genomes for metagenomic binning, comparative biology and taxonomic classification.</title>
        <authorList>
            <person name="Goeker M."/>
        </authorList>
    </citation>
    <scope>NUCLEOTIDE SEQUENCE [LARGE SCALE GENOMIC DNA]</scope>
    <source>
        <strain evidence="2 5">DSM 28816</strain>
    </source>
</reference>
<evidence type="ECO:0000256" key="1">
    <source>
        <dbReference type="SAM" id="Phobius"/>
    </source>
</evidence>
<dbReference type="RefSeq" id="WP_094377492.1">
    <property type="nucleotide sequence ID" value="NZ_NOKA02000015.1"/>
</dbReference>
<proteinExistence type="predicted"/>
<keyword evidence="1" id="KW-0812">Transmembrane</keyword>
<evidence type="ECO:0000313" key="3">
    <source>
        <dbReference type="EMBL" id="RDY31457.1"/>
    </source>
</evidence>
<dbReference type="EMBL" id="QICS01000007">
    <property type="protein sequence ID" value="PXV89197.1"/>
    <property type="molecule type" value="Genomic_DNA"/>
</dbReference>
<feature type="transmembrane region" description="Helical" evidence="1">
    <location>
        <begin position="146"/>
        <end position="167"/>
    </location>
</feature>
<evidence type="ECO:0000313" key="4">
    <source>
        <dbReference type="Proteomes" id="UP000216411"/>
    </source>
</evidence>
<accession>A0A255IGR5</accession>
<sequence length="195" mass="21834">MNKAVFLKELALYLNKMKKEDKDRFITYYDEMLSDYIENGMSEEDAVNKIGDPKRVAEELLESHDSVKIEIPSTGSKFLNIILLILGFPLWGSLLLSGIIMIISIYVLLWCLPFITGIGCFGFFLTSIIGVIGSPFIMFKSIPFGIIQLGTSIISVGSSILLGIATVKISKIFININKKFNIKLVSLFKKKVVIR</sequence>
<gene>
    <name evidence="2" type="ORF">C8E03_107174</name>
    <name evidence="3" type="ORF">CG710_009450</name>
</gene>